<dbReference type="EMBL" id="JADGJD010001158">
    <property type="protein sequence ID" value="KAJ3046487.1"/>
    <property type="molecule type" value="Genomic_DNA"/>
</dbReference>
<comment type="caution">
    <text evidence="3">The sequence shown here is derived from an EMBL/GenBank/DDBJ whole genome shotgun (WGS) entry which is preliminary data.</text>
</comment>
<sequence>MRAFTITFTLLAAIAGTLAGGVSWTEPYAGISYATGSTVDIKWIWLPNGSGISAAGSESIDIVLVDTRAGQDSGVPVGGSLGKATLESGTAKVNIPADIVAGPSFTFRCQIGSTANFIYTPNFALTAGAGGPAAPSSNSTISPSAAPAAPGTAAPGTPAAAAPSAPAAVTLTTTAARTTATPTTAVSQTGGSSTLSVASVASLLAVVGALMAVMA</sequence>
<evidence type="ECO:0000256" key="2">
    <source>
        <dbReference type="SAM" id="SignalP"/>
    </source>
</evidence>
<keyword evidence="2" id="KW-0732">Signal</keyword>
<feature type="signal peptide" evidence="2">
    <location>
        <begin position="1"/>
        <end position="19"/>
    </location>
</feature>
<evidence type="ECO:0000313" key="3">
    <source>
        <dbReference type="EMBL" id="KAJ3046487.1"/>
    </source>
</evidence>
<feature type="chain" id="PRO_5041966740" evidence="2">
    <location>
        <begin position="20"/>
        <end position="215"/>
    </location>
</feature>
<dbReference type="Proteomes" id="UP001212841">
    <property type="component" value="Unassembled WGS sequence"/>
</dbReference>
<organism evidence="3 4">
    <name type="scientific">Rhizophlyctis rosea</name>
    <dbReference type="NCBI Taxonomy" id="64517"/>
    <lineage>
        <taxon>Eukaryota</taxon>
        <taxon>Fungi</taxon>
        <taxon>Fungi incertae sedis</taxon>
        <taxon>Chytridiomycota</taxon>
        <taxon>Chytridiomycota incertae sedis</taxon>
        <taxon>Chytridiomycetes</taxon>
        <taxon>Rhizophlyctidales</taxon>
        <taxon>Rhizophlyctidaceae</taxon>
        <taxon>Rhizophlyctis</taxon>
    </lineage>
</organism>
<evidence type="ECO:0000313" key="4">
    <source>
        <dbReference type="Proteomes" id="UP001212841"/>
    </source>
</evidence>
<accession>A0AAD5X167</accession>
<feature type="region of interest" description="Disordered" evidence="1">
    <location>
        <begin position="134"/>
        <end position="165"/>
    </location>
</feature>
<name>A0AAD5X167_9FUNG</name>
<evidence type="ECO:0000256" key="1">
    <source>
        <dbReference type="SAM" id="MobiDB-lite"/>
    </source>
</evidence>
<gene>
    <name evidence="3" type="ORF">HK097_000815</name>
</gene>
<reference evidence="3" key="1">
    <citation type="submission" date="2020-05" db="EMBL/GenBank/DDBJ databases">
        <title>Phylogenomic resolution of chytrid fungi.</title>
        <authorList>
            <person name="Stajich J.E."/>
            <person name="Amses K."/>
            <person name="Simmons R."/>
            <person name="Seto K."/>
            <person name="Myers J."/>
            <person name="Bonds A."/>
            <person name="Quandt C.A."/>
            <person name="Barry K."/>
            <person name="Liu P."/>
            <person name="Grigoriev I."/>
            <person name="Longcore J.E."/>
            <person name="James T.Y."/>
        </authorList>
    </citation>
    <scope>NUCLEOTIDE SEQUENCE</scope>
    <source>
        <strain evidence="3">JEL0318</strain>
    </source>
</reference>
<proteinExistence type="predicted"/>
<dbReference type="AlphaFoldDB" id="A0AAD5X167"/>
<keyword evidence="4" id="KW-1185">Reference proteome</keyword>
<protein>
    <submittedName>
        <fullName evidence="3">Uncharacterized protein</fullName>
    </submittedName>
</protein>